<dbReference type="InterPro" id="IPR035897">
    <property type="entry name" value="Toll_tir_struct_dom_sf"/>
</dbReference>
<feature type="domain" description="TIR" evidence="1">
    <location>
        <begin position="110"/>
        <end position="244"/>
    </location>
</feature>
<reference evidence="2 3" key="1">
    <citation type="submission" date="2012-04" db="EMBL/GenBank/DDBJ databases">
        <title>The Genome Sequence of Saprolegnia declina VS20.</title>
        <authorList>
            <consortium name="The Broad Institute Genome Sequencing Platform"/>
            <person name="Russ C."/>
            <person name="Nusbaum C."/>
            <person name="Tyler B."/>
            <person name="van West P."/>
            <person name="Dieguez-Uribeondo J."/>
            <person name="de Bruijn I."/>
            <person name="Tripathy S."/>
            <person name="Jiang R."/>
            <person name="Young S.K."/>
            <person name="Zeng Q."/>
            <person name="Gargeya S."/>
            <person name="Fitzgerald M."/>
            <person name="Haas B."/>
            <person name="Abouelleil A."/>
            <person name="Alvarado L."/>
            <person name="Arachchi H.M."/>
            <person name="Berlin A."/>
            <person name="Chapman S.B."/>
            <person name="Goldberg J."/>
            <person name="Griggs A."/>
            <person name="Gujja S."/>
            <person name="Hansen M."/>
            <person name="Howarth C."/>
            <person name="Imamovic A."/>
            <person name="Larimer J."/>
            <person name="McCowen C."/>
            <person name="Montmayeur A."/>
            <person name="Murphy C."/>
            <person name="Neiman D."/>
            <person name="Pearson M."/>
            <person name="Priest M."/>
            <person name="Roberts A."/>
            <person name="Saif S."/>
            <person name="Shea T."/>
            <person name="Sisk P."/>
            <person name="Sykes S."/>
            <person name="Wortman J."/>
            <person name="Nusbaum C."/>
            <person name="Birren B."/>
        </authorList>
    </citation>
    <scope>NUCLEOTIDE SEQUENCE [LARGE SCALE GENOMIC DNA]</scope>
    <source>
        <strain evidence="2 3">VS20</strain>
    </source>
</reference>
<dbReference type="InParanoid" id="T0RKE5"/>
<evidence type="ECO:0000313" key="3">
    <source>
        <dbReference type="Proteomes" id="UP000030762"/>
    </source>
</evidence>
<dbReference type="EMBL" id="JH767161">
    <property type="protein sequence ID" value="EQC32798.1"/>
    <property type="molecule type" value="Genomic_DNA"/>
</dbReference>
<evidence type="ECO:0000313" key="2">
    <source>
        <dbReference type="EMBL" id="EQC32798.1"/>
    </source>
</evidence>
<protein>
    <recommendedName>
        <fullName evidence="1">TIR domain-containing protein</fullName>
    </recommendedName>
</protein>
<dbReference type="RefSeq" id="XP_008613484.1">
    <property type="nucleotide sequence ID" value="XM_008615262.1"/>
</dbReference>
<dbReference type="Gene3D" id="3.40.50.10140">
    <property type="entry name" value="Toll/interleukin-1 receptor homology (TIR) domain"/>
    <property type="match status" value="1"/>
</dbReference>
<gene>
    <name evidence="2" type="ORF">SDRG_09337</name>
</gene>
<dbReference type="OrthoDB" id="67198at2759"/>
<organism evidence="2 3">
    <name type="scientific">Saprolegnia diclina (strain VS20)</name>
    <dbReference type="NCBI Taxonomy" id="1156394"/>
    <lineage>
        <taxon>Eukaryota</taxon>
        <taxon>Sar</taxon>
        <taxon>Stramenopiles</taxon>
        <taxon>Oomycota</taxon>
        <taxon>Saprolegniomycetes</taxon>
        <taxon>Saprolegniales</taxon>
        <taxon>Saprolegniaceae</taxon>
        <taxon>Saprolegnia</taxon>
    </lineage>
</organism>
<proteinExistence type="predicted"/>
<dbReference type="Pfam" id="PF13676">
    <property type="entry name" value="TIR_2"/>
    <property type="match status" value="1"/>
</dbReference>
<dbReference type="PANTHER" id="PTHR46270:SF2">
    <property type="entry name" value="TIR DOMAIN-CONTAINING PROTEIN"/>
    <property type="match status" value="1"/>
</dbReference>
<accession>T0RKE5</accession>
<dbReference type="VEuPathDB" id="FungiDB:SDRG_09337"/>
<sequence>MGAGASTQDLRQLSASAIAAEVVGLGSAYAPYEAGILANGVDGDVVAHLQSEQLPMLFGTLGVTNTIHQTKLASLHNQHRKALLSRSLSMANGMDARLSTSPRQPKAFDVFLSHNWGHDELGRDNHARVATISAFLRQNEIKTWFDQDKMSGNILKAMANGIEESQIVLVFVTQLYQNKVNGDNANDNCQLEFGMAKATQTAQWMIPVIMDPSMKAPRHWCGQFKLVLGNQLYVDLTSDEDDAFLAGCHTLLQRIDGLLLKLGRPSVIPPTHRSSQETQAPSSPRNIDSESELSALFASWQRAIEAPDVDAEQDTVAAIVDLLSSPDVALPSGGFPWSLLVHGFTAPSIGLQDDACAMGVLLLDRLPTTAESLLSFPTVLPFLLDAVTRTQGDIPPNAVVLLCNLSSVETAAPTLLSSPLIERLLANTTTKTDDNWLPRLETVANLAGYDAAKDALLPYYAHLVAIMAHVPSVAWCVLRICLHVAGHEASAACLLEANLLETMLALLPRPDEMVLKVVRHLVQHPLAASRVGSSTLWGSYLLQQTEEGTFEALCHHTIAGLSVESQTMQALLPHAHAWLPIWAAAIAKGSSTVTTIVCNLSLLSEWAPLLSAHAALLNALGQSVHDASNLGAAKSLANLSTWAKESHFDAPALQAVLQAHAETWATLASTSDSEMQEIAKQILHMGQADA</sequence>
<dbReference type="OMA" id="HEASAAC"/>
<name>T0RKE5_SAPDV</name>
<dbReference type="AlphaFoldDB" id="T0RKE5"/>
<dbReference type="InterPro" id="IPR000157">
    <property type="entry name" value="TIR_dom"/>
</dbReference>
<dbReference type="SUPFAM" id="SSF52200">
    <property type="entry name" value="Toll/Interleukin receptor TIR domain"/>
    <property type="match status" value="1"/>
</dbReference>
<keyword evidence="3" id="KW-1185">Reference proteome</keyword>
<evidence type="ECO:0000259" key="1">
    <source>
        <dbReference type="Pfam" id="PF13676"/>
    </source>
</evidence>
<dbReference type="Proteomes" id="UP000030762">
    <property type="component" value="Unassembled WGS sequence"/>
</dbReference>
<dbReference type="GeneID" id="19950064"/>
<dbReference type="GO" id="GO:0007165">
    <property type="term" value="P:signal transduction"/>
    <property type="evidence" value="ECO:0007669"/>
    <property type="project" value="InterPro"/>
</dbReference>
<dbReference type="PANTHER" id="PTHR46270">
    <property type="entry name" value="ARMADILLO-TYPE FOLD-RELATED"/>
    <property type="match status" value="1"/>
</dbReference>